<name>A0A0H5Q5S9_9ZZZZ</name>
<evidence type="ECO:0000313" key="1">
    <source>
        <dbReference type="EMBL" id="CRY97376.1"/>
    </source>
</evidence>
<dbReference type="AlphaFoldDB" id="A0A0H5Q5S9"/>
<reference evidence="1" key="2">
    <citation type="submission" date="2015-07" db="EMBL/GenBank/DDBJ databases">
        <title>Plasmids, circular viruses and viroids from rat gut.</title>
        <authorList>
            <person name="Jorgensen T.J."/>
            <person name="Hansen M.A."/>
            <person name="Xu Z."/>
            <person name="Tabak M.A."/>
            <person name="Sorensen S.J."/>
            <person name="Hansen L.H."/>
        </authorList>
    </citation>
    <scope>NUCLEOTIDE SEQUENCE</scope>
    <source>
        <strain evidence="1">RGFK1515</strain>
    </source>
</reference>
<reference evidence="1" key="1">
    <citation type="submission" date="2015-06" db="EMBL/GenBank/DDBJ databases">
        <authorList>
            <person name="Joergensen T."/>
        </authorList>
    </citation>
    <scope>NUCLEOTIDE SEQUENCE</scope>
    <source>
        <strain evidence="1">RGFK1515</strain>
    </source>
</reference>
<sequence>MKAKFTYAGSNPTKANLEVFFHVAVGGSTRLRTLRIPWSELSDRKILNEIDAQVRKELMAAWDGPRLVGLDLPGID</sequence>
<proteinExistence type="predicted"/>
<protein>
    <submittedName>
        <fullName evidence="1">Uncharacterized protein</fullName>
    </submittedName>
</protein>
<organism evidence="1">
    <name type="scientific">uncultured prokaryote</name>
    <dbReference type="NCBI Taxonomy" id="198431"/>
    <lineage>
        <taxon>unclassified sequences</taxon>
        <taxon>environmental samples</taxon>
    </lineage>
</organism>
<dbReference type="EMBL" id="LN854051">
    <property type="protein sequence ID" value="CRY97376.1"/>
    <property type="molecule type" value="Genomic_DNA"/>
</dbReference>
<accession>A0A0H5Q5S9</accession>